<keyword evidence="2" id="KW-0129">CBS domain</keyword>
<evidence type="ECO:0000313" key="4">
    <source>
        <dbReference type="EMBL" id="MFC3155977.1"/>
    </source>
</evidence>
<dbReference type="PROSITE" id="PS51371">
    <property type="entry name" value="CBS"/>
    <property type="match status" value="2"/>
</dbReference>
<organism evidence="4 5">
    <name type="scientific">Gilvimarinus japonicus</name>
    <dbReference type="NCBI Taxonomy" id="1796469"/>
    <lineage>
        <taxon>Bacteria</taxon>
        <taxon>Pseudomonadati</taxon>
        <taxon>Pseudomonadota</taxon>
        <taxon>Gammaproteobacteria</taxon>
        <taxon>Cellvibrionales</taxon>
        <taxon>Cellvibrionaceae</taxon>
        <taxon>Gilvimarinus</taxon>
    </lineage>
</organism>
<dbReference type="RefSeq" id="WP_339617860.1">
    <property type="nucleotide sequence ID" value="NZ_AP031500.1"/>
</dbReference>
<dbReference type="PANTHER" id="PTHR48108:SF34">
    <property type="entry name" value="CBS DOMAIN-CONTAINING PROTEIN YHCV"/>
    <property type="match status" value="1"/>
</dbReference>
<evidence type="ECO:0000313" key="5">
    <source>
        <dbReference type="Proteomes" id="UP001595548"/>
    </source>
</evidence>
<dbReference type="PANTHER" id="PTHR48108">
    <property type="entry name" value="CBS DOMAIN-CONTAINING PROTEIN CBSX2, CHLOROPLASTIC"/>
    <property type="match status" value="1"/>
</dbReference>
<accession>A0ABV7HWE1</accession>
<dbReference type="EMBL" id="JBHRTL010000008">
    <property type="protein sequence ID" value="MFC3155977.1"/>
    <property type="molecule type" value="Genomic_DNA"/>
</dbReference>
<dbReference type="Proteomes" id="UP001595548">
    <property type="component" value="Unassembled WGS sequence"/>
</dbReference>
<dbReference type="Gene3D" id="3.10.580.10">
    <property type="entry name" value="CBS-domain"/>
    <property type="match status" value="1"/>
</dbReference>
<evidence type="ECO:0000256" key="1">
    <source>
        <dbReference type="ARBA" id="ARBA00022737"/>
    </source>
</evidence>
<keyword evidence="5" id="KW-1185">Reference proteome</keyword>
<dbReference type="InterPro" id="IPR051462">
    <property type="entry name" value="CBS_domain-containing"/>
</dbReference>
<dbReference type="InterPro" id="IPR000644">
    <property type="entry name" value="CBS_dom"/>
</dbReference>
<feature type="domain" description="CBS" evidence="3">
    <location>
        <begin position="7"/>
        <end position="66"/>
    </location>
</feature>
<feature type="domain" description="CBS" evidence="3">
    <location>
        <begin position="70"/>
        <end position="132"/>
    </location>
</feature>
<comment type="caution">
    <text evidence="4">The sequence shown here is derived from an EMBL/GenBank/DDBJ whole genome shotgun (WGS) entry which is preliminary data.</text>
</comment>
<dbReference type="SUPFAM" id="SSF54631">
    <property type="entry name" value="CBS-domain pair"/>
    <property type="match status" value="1"/>
</dbReference>
<name>A0ABV7HWE1_9GAMM</name>
<gene>
    <name evidence="4" type="ORF">ACFOEB_12255</name>
</gene>
<dbReference type="SMART" id="SM00116">
    <property type="entry name" value="CBS"/>
    <property type="match status" value="2"/>
</dbReference>
<sequence length="140" mass="15473">MKVQDVMTQKPEYLDVNASIREAALGMRESGRGFTPVADHEKIVGIVTDRDIALRAVAEGKNGDDNVGSITSGKVLYCYQGDQLSDVLQNMQDQQVQRLIVLNNDKNKDFVGVVSLADIANHCTTDDLGRRVVNACRHYH</sequence>
<evidence type="ECO:0000259" key="3">
    <source>
        <dbReference type="PROSITE" id="PS51371"/>
    </source>
</evidence>
<evidence type="ECO:0000256" key="2">
    <source>
        <dbReference type="PROSITE-ProRule" id="PRU00703"/>
    </source>
</evidence>
<proteinExistence type="predicted"/>
<reference evidence="5" key="1">
    <citation type="journal article" date="2019" name="Int. J. Syst. Evol. Microbiol.">
        <title>The Global Catalogue of Microorganisms (GCM) 10K type strain sequencing project: providing services to taxonomists for standard genome sequencing and annotation.</title>
        <authorList>
            <consortium name="The Broad Institute Genomics Platform"/>
            <consortium name="The Broad Institute Genome Sequencing Center for Infectious Disease"/>
            <person name="Wu L."/>
            <person name="Ma J."/>
        </authorList>
    </citation>
    <scope>NUCLEOTIDE SEQUENCE [LARGE SCALE GENOMIC DNA]</scope>
    <source>
        <strain evidence="5">KCTC 52141</strain>
    </source>
</reference>
<dbReference type="InterPro" id="IPR046342">
    <property type="entry name" value="CBS_dom_sf"/>
</dbReference>
<dbReference type="Pfam" id="PF00571">
    <property type="entry name" value="CBS"/>
    <property type="match status" value="2"/>
</dbReference>
<keyword evidence="1" id="KW-0677">Repeat</keyword>
<protein>
    <submittedName>
        <fullName evidence="4">CBS domain-containing protein</fullName>
    </submittedName>
</protein>